<dbReference type="InterPro" id="IPR023213">
    <property type="entry name" value="CAT-like_dom_sf"/>
</dbReference>
<comment type="similarity">
    <text evidence="1">Belongs to the plant acyltransferase family.</text>
</comment>
<evidence type="ECO:0000313" key="5">
    <source>
        <dbReference type="EMBL" id="KAL1553439.1"/>
    </source>
</evidence>
<evidence type="ECO:0000256" key="1">
    <source>
        <dbReference type="ARBA" id="ARBA00009861"/>
    </source>
</evidence>
<dbReference type="EMBL" id="JBEAFC010000006">
    <property type="protein sequence ID" value="KAL1553439.1"/>
    <property type="molecule type" value="Genomic_DNA"/>
</dbReference>
<gene>
    <name evidence="5" type="ORF">AAHA92_14116</name>
</gene>
<accession>A0ABD1HBA1</accession>
<feature type="region of interest" description="Disordered" evidence="4">
    <location>
        <begin position="1"/>
        <end position="25"/>
    </location>
</feature>
<dbReference type="Pfam" id="PF02458">
    <property type="entry name" value="Transferase"/>
    <property type="match status" value="1"/>
</dbReference>
<protein>
    <submittedName>
        <fullName evidence="5">Shikimate O-hydroxycinnamoyltransferase</fullName>
        <ecNumber evidence="5">2.3.1.133</ecNumber>
    </submittedName>
</protein>
<name>A0ABD1HBA1_SALDI</name>
<comment type="caution">
    <text evidence="5">The sequence shown here is derived from an EMBL/GenBank/DDBJ whole genome shotgun (WGS) entry which is preliminary data.</text>
</comment>
<sequence length="381" mass="42283">MAQIIASDIVKPSSPTPNSSKTHTLSCLDQASPPVYINLIFFHENHQSKQREEISQRLKQSLSETLTIFYPLAGRIKQNSFIDCNDAGAEFVEALIHTRLSQFAENPKIEELEHLVPAAFSSATDDPILSVKTSYFDCGGVAIAVCFPHKIGDISSFATFMNAWATAFRGEASGIIRASFDLAIRFPPLEMLVSGLRTGITEEKLVTRRLVFDKDKVERIRKLEASRSEVKDPSRVEAVSAFLWRSFIEAHKQCAGGVAWFPAAHMVSLRRRGAPQVADHALGNCFTFAAAVVSADEDGDGDMLVSRLRAGIRTVDEDYVEAISEEEFMRELLNGLGDVFTKENCVLRVGFRMGKTGYAWINVCDDQFFSLIQANFNTLLN</sequence>
<proteinExistence type="inferred from homology"/>
<evidence type="ECO:0000256" key="2">
    <source>
        <dbReference type="ARBA" id="ARBA00022679"/>
    </source>
</evidence>
<keyword evidence="6" id="KW-1185">Reference proteome</keyword>
<organism evidence="5 6">
    <name type="scientific">Salvia divinorum</name>
    <name type="common">Maria pastora</name>
    <name type="synonym">Diviner's sage</name>
    <dbReference type="NCBI Taxonomy" id="28513"/>
    <lineage>
        <taxon>Eukaryota</taxon>
        <taxon>Viridiplantae</taxon>
        <taxon>Streptophyta</taxon>
        <taxon>Embryophyta</taxon>
        <taxon>Tracheophyta</taxon>
        <taxon>Spermatophyta</taxon>
        <taxon>Magnoliopsida</taxon>
        <taxon>eudicotyledons</taxon>
        <taxon>Gunneridae</taxon>
        <taxon>Pentapetalae</taxon>
        <taxon>asterids</taxon>
        <taxon>lamiids</taxon>
        <taxon>Lamiales</taxon>
        <taxon>Lamiaceae</taxon>
        <taxon>Nepetoideae</taxon>
        <taxon>Mentheae</taxon>
        <taxon>Salviinae</taxon>
        <taxon>Salvia</taxon>
        <taxon>Salvia subgen. Calosphace</taxon>
    </lineage>
</organism>
<dbReference type="Proteomes" id="UP001567538">
    <property type="component" value="Unassembled WGS sequence"/>
</dbReference>
<evidence type="ECO:0000313" key="6">
    <source>
        <dbReference type="Proteomes" id="UP001567538"/>
    </source>
</evidence>
<dbReference type="PANTHER" id="PTHR31623">
    <property type="entry name" value="F21J9.9"/>
    <property type="match status" value="1"/>
</dbReference>
<reference evidence="5 6" key="1">
    <citation type="submission" date="2024-06" db="EMBL/GenBank/DDBJ databases">
        <title>A chromosome level genome sequence of Diviner's sage (Salvia divinorum).</title>
        <authorList>
            <person name="Ford S.A."/>
            <person name="Ro D.-K."/>
            <person name="Ness R.W."/>
            <person name="Phillips M.A."/>
        </authorList>
    </citation>
    <scope>NUCLEOTIDE SEQUENCE [LARGE SCALE GENOMIC DNA]</scope>
    <source>
        <strain evidence="5">SAF-2024a</strain>
        <tissue evidence="5">Leaf</tissue>
    </source>
</reference>
<evidence type="ECO:0000256" key="3">
    <source>
        <dbReference type="ARBA" id="ARBA00023315"/>
    </source>
</evidence>
<dbReference type="AlphaFoldDB" id="A0ABD1HBA1"/>
<evidence type="ECO:0000256" key="4">
    <source>
        <dbReference type="SAM" id="MobiDB-lite"/>
    </source>
</evidence>
<keyword evidence="2 5" id="KW-0808">Transferase</keyword>
<dbReference type="Gene3D" id="3.30.559.10">
    <property type="entry name" value="Chloramphenicol acetyltransferase-like domain"/>
    <property type="match status" value="2"/>
</dbReference>
<dbReference type="PANTHER" id="PTHR31623:SF110">
    <property type="entry name" value="VINORINE SYNTHASE-LIKE"/>
    <property type="match status" value="1"/>
</dbReference>
<keyword evidence="3 5" id="KW-0012">Acyltransferase</keyword>
<feature type="compositionally biased region" description="Low complexity" evidence="4">
    <location>
        <begin position="11"/>
        <end position="22"/>
    </location>
</feature>
<dbReference type="GO" id="GO:0047172">
    <property type="term" value="F:shikimate O-hydroxycinnamoyltransferase activity"/>
    <property type="evidence" value="ECO:0007669"/>
    <property type="project" value="UniProtKB-EC"/>
</dbReference>
<dbReference type="EC" id="2.3.1.133" evidence="5"/>